<feature type="domain" description="Hemerythrin-like" evidence="2">
    <location>
        <begin position="33"/>
        <end position="170"/>
    </location>
</feature>
<reference evidence="3 4" key="1">
    <citation type="submission" date="2019-01" db="EMBL/GenBank/DDBJ databases">
        <authorList>
            <person name="Chen W.-M."/>
        </authorList>
    </citation>
    <scope>NUCLEOTIDE SEQUENCE [LARGE SCALE GENOMIC DNA]</scope>
    <source>
        <strain evidence="3 4">ICH-3</strain>
    </source>
</reference>
<keyword evidence="4" id="KW-1185">Reference proteome</keyword>
<dbReference type="Pfam" id="PF01814">
    <property type="entry name" value="Hemerythrin"/>
    <property type="match status" value="1"/>
</dbReference>
<evidence type="ECO:0000259" key="2">
    <source>
        <dbReference type="Pfam" id="PF01814"/>
    </source>
</evidence>
<name>A0A437JQ70_9BURK</name>
<dbReference type="OrthoDB" id="8898809at2"/>
<dbReference type="RefSeq" id="WP_128200635.1">
    <property type="nucleotide sequence ID" value="NZ_SACT01000009.1"/>
</dbReference>
<comment type="caution">
    <text evidence="3">The sequence shown here is derived from an EMBL/GenBank/DDBJ whole genome shotgun (WGS) entry which is preliminary data.</text>
</comment>
<dbReference type="Proteomes" id="UP000288178">
    <property type="component" value="Unassembled WGS sequence"/>
</dbReference>
<protein>
    <submittedName>
        <fullName evidence="3">Hemerythrin domain-containing protein</fullName>
    </submittedName>
</protein>
<proteinExistence type="predicted"/>
<dbReference type="AlphaFoldDB" id="A0A437JQ70"/>
<evidence type="ECO:0000313" key="3">
    <source>
        <dbReference type="EMBL" id="RVT48982.1"/>
    </source>
</evidence>
<feature type="region of interest" description="Disordered" evidence="1">
    <location>
        <begin position="1"/>
        <end position="23"/>
    </location>
</feature>
<organism evidence="3 4">
    <name type="scientific">Rubrivivax albus</name>
    <dbReference type="NCBI Taxonomy" id="2499835"/>
    <lineage>
        <taxon>Bacteria</taxon>
        <taxon>Pseudomonadati</taxon>
        <taxon>Pseudomonadota</taxon>
        <taxon>Betaproteobacteria</taxon>
        <taxon>Burkholderiales</taxon>
        <taxon>Sphaerotilaceae</taxon>
        <taxon>Rubrivivax</taxon>
    </lineage>
</organism>
<sequence length="187" mass="20892">MSADAAVSSVPTTARAARPTRPERVHVPAPEGFEALDRTHREVQAMLGRFSALLDHVDDNGPDEEARRMAAEIRAFFDGHARQHHADEERLVFPSLLNSGNADLVHHVKRLQQDHGWLEEDWLELAPQIEAIERGYNWYDLPMLRHALPVFAALYDEHIVLEETVVYPAAKGHQQALAAGVSARTGS</sequence>
<dbReference type="InterPro" id="IPR012312">
    <property type="entry name" value="Hemerythrin-like"/>
</dbReference>
<dbReference type="Gene3D" id="1.20.120.520">
    <property type="entry name" value="nmb1532 protein domain like"/>
    <property type="match status" value="1"/>
</dbReference>
<evidence type="ECO:0000313" key="4">
    <source>
        <dbReference type="Proteomes" id="UP000288178"/>
    </source>
</evidence>
<evidence type="ECO:0000256" key="1">
    <source>
        <dbReference type="SAM" id="MobiDB-lite"/>
    </source>
</evidence>
<dbReference type="EMBL" id="SACT01000009">
    <property type="protein sequence ID" value="RVT48982.1"/>
    <property type="molecule type" value="Genomic_DNA"/>
</dbReference>
<accession>A0A437JQ70</accession>
<gene>
    <name evidence="3" type="ORF">ENE75_21800</name>
</gene>